<feature type="domain" description="Glycosyltransferase RgtA/B/C/D-like" evidence="10">
    <location>
        <begin position="64"/>
        <end position="229"/>
    </location>
</feature>
<dbReference type="Gene3D" id="1.25.40.10">
    <property type="entry name" value="Tetratricopeptide repeat domain"/>
    <property type="match status" value="1"/>
</dbReference>
<sequence length="657" mass="72655">MNSRLTWLLPAILLVGLGLRIANLADLSNSPFFARPVIDGQAYDTWAMAIVKGEAPGLPFYQDPLYPYFLALIYTAFGHSYWAVYLGQLALAMIFLLLVYDTTRRLFDRRAAVAAAAIAALYKPLIFYESQIEKTSLAVFLTALFLWLLVRSLHTRPASVGHRALPFLWPLATGLALGLAALTRANSLLFAPLLPLALALNPQARNRRLRIGAAASSLLGVLVVIAPVSIRNSILAREFVLTTTQAGQNLYIGNSQYNTTGQYQAPPWVRPNPDFEQPDFAEYANKTAGRTLSYSGVSRFYTRSAWSWATSHLRDFARLIWRKSVLYFNNFEVPDNQDLYFFSRYSWVLRLPLLSFGLVFALGLAAMILLARGLAPLSLVVFYFGYAASVIVFFVFSRYRLPALPALFPFAGAMLPCLADSVGLRQSPRARRPAFPARLAGGLAIVVVVFALTLYPVHHGAGKTEAAQSLVNLGSLYYHEGDTVRAVATFEEALRTRPGHAEASRNLGILLLARGNVDRAFQLLSDASRAEPSNPTTHLFLGRIHIRRGQTESAFTEFGKAVGLAPGRVEFRFELATALQQLSRYPQALAQYDTMIQLGPDNPVVRHNYAVCLYNVGRYAEARIELEAARRLGGAINPRFDSLLRTGSVRSADSRNP</sequence>
<keyword evidence="5 9" id="KW-0812">Transmembrane</keyword>
<feature type="repeat" description="TPR" evidence="8">
    <location>
        <begin position="501"/>
        <end position="534"/>
    </location>
</feature>
<keyword evidence="6 9" id="KW-1133">Transmembrane helix</keyword>
<dbReference type="PANTHER" id="PTHR33908">
    <property type="entry name" value="MANNOSYLTRANSFERASE YKCB-RELATED"/>
    <property type="match status" value="1"/>
</dbReference>
<dbReference type="Pfam" id="PF13231">
    <property type="entry name" value="PMT_2"/>
    <property type="match status" value="1"/>
</dbReference>
<dbReference type="SMART" id="SM00028">
    <property type="entry name" value="TPR"/>
    <property type="match status" value="4"/>
</dbReference>
<keyword evidence="4" id="KW-0808">Transferase</keyword>
<protein>
    <submittedName>
        <fullName evidence="11">Tetratricopeptide repeat protein</fullName>
    </submittedName>
</protein>
<feature type="repeat" description="TPR" evidence="8">
    <location>
        <begin position="569"/>
        <end position="602"/>
    </location>
</feature>
<feature type="transmembrane region" description="Helical" evidence="9">
    <location>
        <begin position="68"/>
        <end position="99"/>
    </location>
</feature>
<feature type="transmembrane region" description="Helical" evidence="9">
    <location>
        <begin position="165"/>
        <end position="182"/>
    </location>
</feature>
<dbReference type="InterPro" id="IPR038731">
    <property type="entry name" value="RgtA/B/C-like"/>
</dbReference>
<dbReference type="InterPro" id="IPR011990">
    <property type="entry name" value="TPR-like_helical_dom_sf"/>
</dbReference>
<dbReference type="GO" id="GO:0009103">
    <property type="term" value="P:lipopolysaccharide biosynthetic process"/>
    <property type="evidence" value="ECO:0007669"/>
    <property type="project" value="UniProtKB-ARBA"/>
</dbReference>
<organism evidence="11 12">
    <name type="scientific">candidate division WOR-3 bacterium</name>
    <dbReference type="NCBI Taxonomy" id="2052148"/>
    <lineage>
        <taxon>Bacteria</taxon>
        <taxon>Bacteria division WOR-3</taxon>
    </lineage>
</organism>
<evidence type="ECO:0000256" key="1">
    <source>
        <dbReference type="ARBA" id="ARBA00004651"/>
    </source>
</evidence>
<comment type="caution">
    <text evidence="11">The sequence shown here is derived from an EMBL/GenBank/DDBJ whole genome shotgun (WGS) entry which is preliminary data.</text>
</comment>
<dbReference type="InterPro" id="IPR050297">
    <property type="entry name" value="LipidA_mod_glycosyltrf_83"/>
</dbReference>
<feature type="transmembrane region" description="Helical" evidence="9">
    <location>
        <begin position="111"/>
        <end position="128"/>
    </location>
</feature>
<evidence type="ECO:0000256" key="4">
    <source>
        <dbReference type="ARBA" id="ARBA00022679"/>
    </source>
</evidence>
<dbReference type="Proteomes" id="UP000779900">
    <property type="component" value="Unassembled WGS sequence"/>
</dbReference>
<evidence type="ECO:0000256" key="3">
    <source>
        <dbReference type="ARBA" id="ARBA00022676"/>
    </source>
</evidence>
<comment type="subcellular location">
    <subcellularLocation>
        <location evidence="1">Cell membrane</location>
        <topology evidence="1">Multi-pass membrane protein</topology>
    </subcellularLocation>
</comment>
<dbReference type="SUPFAM" id="SSF48452">
    <property type="entry name" value="TPR-like"/>
    <property type="match status" value="1"/>
</dbReference>
<feature type="transmembrane region" description="Helical" evidence="9">
    <location>
        <begin position="435"/>
        <end position="455"/>
    </location>
</feature>
<evidence type="ECO:0000256" key="7">
    <source>
        <dbReference type="ARBA" id="ARBA00023136"/>
    </source>
</evidence>
<name>A0A937XGK7_UNCW3</name>
<feature type="repeat" description="TPR" evidence="8">
    <location>
        <begin position="467"/>
        <end position="500"/>
    </location>
</feature>
<dbReference type="PANTHER" id="PTHR33908:SF11">
    <property type="entry name" value="MEMBRANE PROTEIN"/>
    <property type="match status" value="1"/>
</dbReference>
<gene>
    <name evidence="11" type="ORF">FJY68_02470</name>
</gene>
<feature type="repeat" description="TPR" evidence="8">
    <location>
        <begin position="535"/>
        <end position="568"/>
    </location>
</feature>
<evidence type="ECO:0000259" key="10">
    <source>
        <dbReference type="Pfam" id="PF13231"/>
    </source>
</evidence>
<evidence type="ECO:0000256" key="5">
    <source>
        <dbReference type="ARBA" id="ARBA00022692"/>
    </source>
</evidence>
<keyword evidence="7 9" id="KW-0472">Membrane</keyword>
<dbReference type="Pfam" id="PF14559">
    <property type="entry name" value="TPR_19"/>
    <property type="match status" value="2"/>
</dbReference>
<evidence type="ECO:0000313" key="11">
    <source>
        <dbReference type="EMBL" id="MBM3330700.1"/>
    </source>
</evidence>
<dbReference type="GO" id="GO:0016763">
    <property type="term" value="F:pentosyltransferase activity"/>
    <property type="evidence" value="ECO:0007669"/>
    <property type="project" value="TreeGrafter"/>
</dbReference>
<reference evidence="11" key="1">
    <citation type="submission" date="2019-03" db="EMBL/GenBank/DDBJ databases">
        <title>Lake Tanganyika Metagenome-Assembled Genomes (MAGs).</title>
        <authorList>
            <person name="Tran P."/>
        </authorList>
    </citation>
    <scope>NUCLEOTIDE SEQUENCE</scope>
    <source>
        <strain evidence="11">K_DeepCast_150m_m2_040</strain>
    </source>
</reference>
<dbReference type="AlphaFoldDB" id="A0A937XGK7"/>
<dbReference type="GO" id="GO:0005886">
    <property type="term" value="C:plasma membrane"/>
    <property type="evidence" value="ECO:0007669"/>
    <property type="project" value="UniProtKB-SubCell"/>
</dbReference>
<evidence type="ECO:0000256" key="2">
    <source>
        <dbReference type="ARBA" id="ARBA00022475"/>
    </source>
</evidence>
<dbReference type="PROSITE" id="PS50293">
    <property type="entry name" value="TPR_REGION"/>
    <property type="match status" value="1"/>
</dbReference>
<proteinExistence type="predicted"/>
<feature type="transmembrane region" description="Helical" evidence="9">
    <location>
        <begin position="347"/>
        <end position="370"/>
    </location>
</feature>
<keyword evidence="2" id="KW-1003">Cell membrane</keyword>
<feature type="transmembrane region" description="Helical" evidence="9">
    <location>
        <begin position="211"/>
        <end position="230"/>
    </location>
</feature>
<feature type="transmembrane region" description="Helical" evidence="9">
    <location>
        <begin position="377"/>
        <end position="397"/>
    </location>
</feature>
<evidence type="ECO:0000256" key="8">
    <source>
        <dbReference type="PROSITE-ProRule" id="PRU00339"/>
    </source>
</evidence>
<dbReference type="InterPro" id="IPR019734">
    <property type="entry name" value="TPR_rpt"/>
</dbReference>
<keyword evidence="8" id="KW-0802">TPR repeat</keyword>
<dbReference type="EMBL" id="VGIR01000008">
    <property type="protein sequence ID" value="MBM3330700.1"/>
    <property type="molecule type" value="Genomic_DNA"/>
</dbReference>
<evidence type="ECO:0000256" key="9">
    <source>
        <dbReference type="SAM" id="Phobius"/>
    </source>
</evidence>
<accession>A0A937XGK7</accession>
<keyword evidence="3" id="KW-0328">Glycosyltransferase</keyword>
<feature type="transmembrane region" description="Helical" evidence="9">
    <location>
        <begin position="134"/>
        <end position="153"/>
    </location>
</feature>
<dbReference type="PROSITE" id="PS50005">
    <property type="entry name" value="TPR"/>
    <property type="match status" value="4"/>
</dbReference>
<evidence type="ECO:0000256" key="6">
    <source>
        <dbReference type="ARBA" id="ARBA00022989"/>
    </source>
</evidence>
<evidence type="ECO:0000313" key="12">
    <source>
        <dbReference type="Proteomes" id="UP000779900"/>
    </source>
</evidence>